<dbReference type="InterPro" id="IPR023213">
    <property type="entry name" value="CAT-like_dom_sf"/>
</dbReference>
<reference evidence="3 4" key="1">
    <citation type="submission" date="2022-04" db="EMBL/GenBank/DDBJ databases">
        <title>Genome diversity in the genus Frankia.</title>
        <authorList>
            <person name="Carlos-Shanley C."/>
            <person name="Hahn D."/>
        </authorList>
    </citation>
    <scope>NUCLEOTIDE SEQUENCE [LARGE SCALE GENOMIC DNA]</scope>
    <source>
        <strain evidence="3 4">Ag45/Mut15</strain>
    </source>
</reference>
<dbReference type="SUPFAM" id="SSF52777">
    <property type="entry name" value="CoA-dependent acyltransferases"/>
    <property type="match status" value="2"/>
</dbReference>
<gene>
    <name evidence="3" type="ORF">MXD59_13445</name>
</gene>
<dbReference type="Proteomes" id="UP001201873">
    <property type="component" value="Unassembled WGS sequence"/>
</dbReference>
<keyword evidence="4" id="KW-1185">Reference proteome</keyword>
<evidence type="ECO:0000259" key="2">
    <source>
        <dbReference type="Pfam" id="PF06974"/>
    </source>
</evidence>
<dbReference type="EMBL" id="JALKFT010000011">
    <property type="protein sequence ID" value="MCK9876771.1"/>
    <property type="molecule type" value="Genomic_DNA"/>
</dbReference>
<dbReference type="InterPro" id="IPR009721">
    <property type="entry name" value="O-acyltransferase_WSD1_C"/>
</dbReference>
<feature type="compositionally biased region" description="Basic and acidic residues" evidence="1">
    <location>
        <begin position="13"/>
        <end position="23"/>
    </location>
</feature>
<evidence type="ECO:0000313" key="4">
    <source>
        <dbReference type="Proteomes" id="UP001201873"/>
    </source>
</evidence>
<dbReference type="Pfam" id="PF06974">
    <property type="entry name" value="WS_DGAT_C"/>
    <property type="match status" value="1"/>
</dbReference>
<evidence type="ECO:0000256" key="1">
    <source>
        <dbReference type="SAM" id="MobiDB-lite"/>
    </source>
</evidence>
<evidence type="ECO:0000313" key="3">
    <source>
        <dbReference type="EMBL" id="MCK9876771.1"/>
    </source>
</evidence>
<sequence length="439" mass="48449">MSIKTMKRNSPTSHEEPESRRLSPYDQAFLGFQQGAPSVALDKGTLLFVDGRPPSDQEWRAHVAGQMARQPALRERLATNRRGEPVWSTIPMNDADIDYHAAVWPEPTGSDPRRSGPQVIDEIAASTRLDLSRPPWRVFLVRRGGGNADGFMIHYRCSHIQQDGAAMHSALWMLFGEDSEPVSIGRLRARPQVRPRDLLAEANRARHNPLGRNDLTIWGGRPTGPNRHHLAGTTLTTLRRAGRRHGVTINDIFLTALAGAVRAWAPRDWDLAAHPLLHTAMPLSVRPPDQARTLSNYSSVVWVPLPVGEPDRHLRLQHVSNHTRVLRDTEPALLERTVVARLPASLVRQIATTSTRLGDPKKAKYPISVSNPRGMSGPLAVCGRRITGLAHFPLRGQGPLSVVLGGLDEQVSVAFTVAESVSNADLLPGLFLHELHHLT</sequence>
<accession>A0ABT0JZ37</accession>
<protein>
    <submittedName>
        <fullName evidence="3">WS/DGAT domain-containing protein</fullName>
    </submittedName>
</protein>
<name>A0ABT0JZ37_9ACTN</name>
<comment type="caution">
    <text evidence="3">The sequence shown here is derived from an EMBL/GenBank/DDBJ whole genome shotgun (WGS) entry which is preliminary data.</text>
</comment>
<proteinExistence type="predicted"/>
<dbReference type="RefSeq" id="WP_248825029.1">
    <property type="nucleotide sequence ID" value="NZ_JALKFT010000011.1"/>
</dbReference>
<dbReference type="Gene3D" id="3.30.559.10">
    <property type="entry name" value="Chloramphenicol acetyltransferase-like domain"/>
    <property type="match status" value="1"/>
</dbReference>
<feature type="domain" description="O-acyltransferase WSD1 C-terminal" evidence="2">
    <location>
        <begin position="296"/>
        <end position="427"/>
    </location>
</feature>
<organism evidence="3 4">
    <name type="scientific">Frankia umida</name>
    <dbReference type="NCBI Taxonomy" id="573489"/>
    <lineage>
        <taxon>Bacteria</taxon>
        <taxon>Bacillati</taxon>
        <taxon>Actinomycetota</taxon>
        <taxon>Actinomycetes</taxon>
        <taxon>Frankiales</taxon>
        <taxon>Frankiaceae</taxon>
        <taxon>Frankia</taxon>
    </lineage>
</organism>
<feature type="region of interest" description="Disordered" evidence="1">
    <location>
        <begin position="1"/>
        <end position="23"/>
    </location>
</feature>